<dbReference type="AlphaFoldDB" id="A0A6P0C7G6"/>
<keyword evidence="1" id="KW-0812">Transmembrane</keyword>
<dbReference type="EMBL" id="JAABNT010000001">
    <property type="protein sequence ID" value="NEK21068.1"/>
    <property type="molecule type" value="Genomic_DNA"/>
</dbReference>
<evidence type="ECO:0000313" key="2">
    <source>
        <dbReference type="EMBL" id="NEK21068.1"/>
    </source>
</evidence>
<dbReference type="Proteomes" id="UP000468591">
    <property type="component" value="Unassembled WGS sequence"/>
</dbReference>
<keyword evidence="1" id="KW-1133">Transmembrane helix</keyword>
<proteinExistence type="predicted"/>
<accession>A0A6P0C7G6</accession>
<sequence>MVVSIGILLIGGHFLFLVAMAHFCASFVPVLGPFVLLFVAVLSELEIVNVQTWLEASLSEGT</sequence>
<keyword evidence="1" id="KW-0472">Membrane</keyword>
<evidence type="ECO:0000256" key="1">
    <source>
        <dbReference type="SAM" id="Phobius"/>
    </source>
</evidence>
<dbReference type="RefSeq" id="WP_164351908.1">
    <property type="nucleotide sequence ID" value="NZ_JBHSVZ010000001.1"/>
</dbReference>
<evidence type="ECO:0000313" key="3">
    <source>
        <dbReference type="Proteomes" id="UP000468591"/>
    </source>
</evidence>
<reference evidence="2 3" key="1">
    <citation type="submission" date="2020-01" db="EMBL/GenBank/DDBJ databases">
        <title>Sulfitobacter sediminilitoris sp. nov., isolated from a tidal flat.</title>
        <authorList>
            <person name="Park S."/>
            <person name="Yoon J.-H."/>
        </authorList>
    </citation>
    <scope>NUCLEOTIDE SEQUENCE [LARGE SCALE GENOMIC DNA]</scope>
    <source>
        <strain evidence="2 3">JBTF-M27</strain>
    </source>
</reference>
<gene>
    <name evidence="2" type="ORF">GV827_01445</name>
</gene>
<protein>
    <submittedName>
        <fullName evidence="2">Uncharacterized protein</fullName>
    </submittedName>
</protein>
<keyword evidence="3" id="KW-1185">Reference proteome</keyword>
<feature type="transmembrane region" description="Helical" evidence="1">
    <location>
        <begin position="7"/>
        <end position="28"/>
    </location>
</feature>
<name>A0A6P0C7G6_9RHOB</name>
<organism evidence="2 3">
    <name type="scientific">Sulfitobacter sediminilitoris</name>
    <dbReference type="NCBI Taxonomy" id="2698830"/>
    <lineage>
        <taxon>Bacteria</taxon>
        <taxon>Pseudomonadati</taxon>
        <taxon>Pseudomonadota</taxon>
        <taxon>Alphaproteobacteria</taxon>
        <taxon>Rhodobacterales</taxon>
        <taxon>Roseobacteraceae</taxon>
        <taxon>Sulfitobacter</taxon>
    </lineage>
</organism>
<comment type="caution">
    <text evidence="2">The sequence shown here is derived from an EMBL/GenBank/DDBJ whole genome shotgun (WGS) entry which is preliminary data.</text>
</comment>